<keyword evidence="2" id="KW-1185">Reference proteome</keyword>
<gene>
    <name evidence="1" type="ORF">EPD60_04610</name>
</gene>
<protein>
    <submittedName>
        <fullName evidence="1">GxxExxY protein</fullName>
    </submittedName>
</protein>
<dbReference type="RefSeq" id="WP_131447321.1">
    <property type="nucleotide sequence ID" value="NZ_SJZI01000008.1"/>
</dbReference>
<accession>A0A4R1BJP4</accession>
<dbReference type="NCBIfam" id="TIGR04256">
    <property type="entry name" value="GxxExxY"/>
    <property type="match status" value="1"/>
</dbReference>
<dbReference type="AlphaFoldDB" id="A0A4R1BJP4"/>
<dbReference type="Pfam" id="PF13366">
    <property type="entry name" value="PDDEXK_3"/>
    <property type="match status" value="1"/>
</dbReference>
<reference evidence="1 2" key="1">
    <citation type="submission" date="2019-03" db="EMBL/GenBank/DDBJ databases">
        <authorList>
            <person name="Kim M.K.M."/>
        </authorList>
    </citation>
    <scope>NUCLEOTIDE SEQUENCE [LARGE SCALE GENOMIC DNA]</scope>
    <source>
        <strain evidence="1 2">17J68-12</strain>
    </source>
</reference>
<sequence length="135" mass="15693">MYDNYLHADLTRKIIKAFYVVYNKLGYGFLEKIYKRALLIELRKMGLHCVEEAPVRVYYDGELLGNFYAVIVVEDKVIVELKTAHDFCDADEAQLVNYLRSTDVEVGLLLNFGPEPECRRRVFSNDRKKLPGNPQ</sequence>
<proteinExistence type="predicted"/>
<evidence type="ECO:0000313" key="1">
    <source>
        <dbReference type="EMBL" id="TCJ17477.1"/>
    </source>
</evidence>
<dbReference type="InterPro" id="IPR026350">
    <property type="entry name" value="GxxExxY"/>
</dbReference>
<organism evidence="1 2">
    <name type="scientific">Flaviaesturariibacter flavus</name>
    <dbReference type="NCBI Taxonomy" id="2502780"/>
    <lineage>
        <taxon>Bacteria</taxon>
        <taxon>Pseudomonadati</taxon>
        <taxon>Bacteroidota</taxon>
        <taxon>Chitinophagia</taxon>
        <taxon>Chitinophagales</taxon>
        <taxon>Chitinophagaceae</taxon>
        <taxon>Flaviaestuariibacter</taxon>
    </lineage>
</organism>
<comment type="caution">
    <text evidence="1">The sequence shown here is derived from an EMBL/GenBank/DDBJ whole genome shotgun (WGS) entry which is preliminary data.</text>
</comment>
<dbReference type="OrthoDB" id="9806869at2"/>
<name>A0A4R1BJP4_9BACT</name>
<dbReference type="EMBL" id="SJZI01000008">
    <property type="protein sequence ID" value="TCJ17477.1"/>
    <property type="molecule type" value="Genomic_DNA"/>
</dbReference>
<evidence type="ECO:0000313" key="2">
    <source>
        <dbReference type="Proteomes" id="UP000295334"/>
    </source>
</evidence>
<dbReference type="Proteomes" id="UP000295334">
    <property type="component" value="Unassembled WGS sequence"/>
</dbReference>